<accession>A0A8S5NHM3</accession>
<evidence type="ECO:0000313" key="1">
    <source>
        <dbReference type="EMBL" id="DAD93696.1"/>
    </source>
</evidence>
<dbReference type="EMBL" id="BK015164">
    <property type="protein sequence ID" value="DAD93696.1"/>
    <property type="molecule type" value="Genomic_DNA"/>
</dbReference>
<organism evidence="1">
    <name type="scientific">Siphoviridae sp. ctLmu1</name>
    <dbReference type="NCBI Taxonomy" id="2826253"/>
    <lineage>
        <taxon>Viruses</taxon>
        <taxon>Duplodnaviria</taxon>
        <taxon>Heunggongvirae</taxon>
        <taxon>Uroviricota</taxon>
        <taxon>Caudoviricetes</taxon>
    </lineage>
</organism>
<sequence length="37" mass="4515">MRKCRPDVKLTETLQMTLKRDIIVVRTSRFWYDNGML</sequence>
<name>A0A8S5NHM3_9CAUD</name>
<protein>
    <submittedName>
        <fullName evidence="1">Uncharacterized protein</fullName>
    </submittedName>
</protein>
<proteinExistence type="predicted"/>
<reference evidence="1" key="1">
    <citation type="journal article" date="2021" name="Proc. Natl. Acad. Sci. U.S.A.">
        <title>A Catalog of Tens of Thousands of Viruses from Human Metagenomes Reveals Hidden Associations with Chronic Diseases.</title>
        <authorList>
            <person name="Tisza M.J."/>
            <person name="Buck C.B."/>
        </authorList>
    </citation>
    <scope>NUCLEOTIDE SEQUENCE</scope>
    <source>
        <strain evidence="1">CtLmu1</strain>
    </source>
</reference>